<dbReference type="EMBL" id="WKKY01000400">
    <property type="protein sequence ID" value="MSE21394.1"/>
    <property type="molecule type" value="Genomic_DNA"/>
</dbReference>
<feature type="transmembrane region" description="Helical" evidence="1">
    <location>
        <begin position="12"/>
        <end position="29"/>
    </location>
</feature>
<keyword evidence="1" id="KW-0812">Transmembrane</keyword>
<reference evidence="2 3" key="1">
    <citation type="submission" date="2019-11" db="EMBL/GenBank/DDBJ databases">
        <title>Draft Genome Sequence of Plant Growth-Promoting Rhizosphere-Associated Bacteria.</title>
        <authorList>
            <person name="Vasilyev I.Y."/>
            <person name="Radchenko V."/>
            <person name="Ilnitskaya E.V."/>
        </authorList>
    </citation>
    <scope>NUCLEOTIDE SEQUENCE [LARGE SCALE GENOMIC DNA]</scope>
    <source>
        <strain evidence="2 3">VRA_07sq_f</strain>
    </source>
</reference>
<keyword evidence="1" id="KW-1133">Transmembrane helix</keyword>
<proteinExistence type="predicted"/>
<evidence type="ECO:0000313" key="3">
    <source>
        <dbReference type="Proteomes" id="UP000491237"/>
    </source>
</evidence>
<comment type="caution">
    <text evidence="2">The sequence shown here is derived from an EMBL/GenBank/DDBJ whole genome shotgun (WGS) entry which is preliminary data.</text>
</comment>
<feature type="transmembrane region" description="Helical" evidence="1">
    <location>
        <begin position="70"/>
        <end position="92"/>
    </location>
</feature>
<sequence length="95" mass="10947">PVFYFEESTTVVFLPIICFAIMLLSSFKLERLKNRQDLKTFSEIVAYVAESEVETQRTKRVLGKDKIQKAIMMIAFAAAFILISLISIFLFGRFN</sequence>
<accession>A0A844EMU3</accession>
<gene>
    <name evidence="2" type="ORF">GKC44_09075</name>
</gene>
<name>A0A844EMU3_9LACO</name>
<evidence type="ECO:0000256" key="1">
    <source>
        <dbReference type="SAM" id="Phobius"/>
    </source>
</evidence>
<dbReference type="Proteomes" id="UP000491237">
    <property type="component" value="Unassembled WGS sequence"/>
</dbReference>
<organism evidence="2 3">
    <name type="scientific">Lentilactobacillus parabuchneri</name>
    <dbReference type="NCBI Taxonomy" id="152331"/>
    <lineage>
        <taxon>Bacteria</taxon>
        <taxon>Bacillati</taxon>
        <taxon>Bacillota</taxon>
        <taxon>Bacilli</taxon>
        <taxon>Lactobacillales</taxon>
        <taxon>Lactobacillaceae</taxon>
        <taxon>Lentilactobacillus</taxon>
    </lineage>
</organism>
<dbReference type="AlphaFoldDB" id="A0A844EMU3"/>
<protein>
    <submittedName>
        <fullName evidence="2">XRE family transcriptional regulator</fullName>
    </submittedName>
</protein>
<feature type="non-terminal residue" evidence="2">
    <location>
        <position position="1"/>
    </location>
</feature>
<evidence type="ECO:0000313" key="2">
    <source>
        <dbReference type="EMBL" id="MSE21394.1"/>
    </source>
</evidence>
<keyword evidence="1" id="KW-0472">Membrane</keyword>